<feature type="non-terminal residue" evidence="1">
    <location>
        <position position="60"/>
    </location>
</feature>
<gene>
    <name evidence="1" type="ORF">METZ01_LOCUS459259</name>
</gene>
<dbReference type="EMBL" id="UINC01191657">
    <property type="protein sequence ID" value="SVE06405.1"/>
    <property type="molecule type" value="Genomic_DNA"/>
</dbReference>
<protein>
    <submittedName>
        <fullName evidence="1">Uncharacterized protein</fullName>
    </submittedName>
</protein>
<organism evidence="1">
    <name type="scientific">marine metagenome</name>
    <dbReference type="NCBI Taxonomy" id="408172"/>
    <lineage>
        <taxon>unclassified sequences</taxon>
        <taxon>metagenomes</taxon>
        <taxon>ecological metagenomes</taxon>
    </lineage>
</organism>
<name>A0A383AGW0_9ZZZZ</name>
<dbReference type="AlphaFoldDB" id="A0A383AGW0"/>
<accession>A0A383AGW0</accession>
<reference evidence="1" key="1">
    <citation type="submission" date="2018-05" db="EMBL/GenBank/DDBJ databases">
        <authorList>
            <person name="Lanie J.A."/>
            <person name="Ng W.-L."/>
            <person name="Kazmierczak K.M."/>
            <person name="Andrzejewski T.M."/>
            <person name="Davidsen T.M."/>
            <person name="Wayne K.J."/>
            <person name="Tettelin H."/>
            <person name="Glass J.I."/>
            <person name="Rusch D."/>
            <person name="Podicherti R."/>
            <person name="Tsui H.-C.T."/>
            <person name="Winkler M.E."/>
        </authorList>
    </citation>
    <scope>NUCLEOTIDE SEQUENCE</scope>
</reference>
<sequence>MGMVHGPNMVTDGLVMMLDAGNVQSFVDGNTTWYDLSGNNMHCGLAGGISLGGRWSSANG</sequence>
<proteinExistence type="predicted"/>
<evidence type="ECO:0000313" key="1">
    <source>
        <dbReference type="EMBL" id="SVE06405.1"/>
    </source>
</evidence>